<dbReference type="Pfam" id="PF04992">
    <property type="entry name" value="RNA_pol_Rpb1_6"/>
    <property type="match status" value="1"/>
</dbReference>
<evidence type="ECO:0000256" key="16">
    <source>
        <dbReference type="SAM" id="MobiDB-lite"/>
    </source>
</evidence>
<dbReference type="InterPro" id="IPR007083">
    <property type="entry name" value="RNA_pol_Rpb1_4"/>
</dbReference>
<dbReference type="InterPro" id="IPR007066">
    <property type="entry name" value="RNA_pol_Rpb1_3"/>
</dbReference>
<evidence type="ECO:0000256" key="15">
    <source>
        <dbReference type="SAM" id="Coils"/>
    </source>
</evidence>
<dbReference type="Gene3D" id="3.30.1490.180">
    <property type="entry name" value="RNA polymerase ii"/>
    <property type="match status" value="1"/>
</dbReference>
<comment type="catalytic activity">
    <reaction evidence="14">
        <text>RNA(n) + a ribonucleoside 5'-triphosphate = RNA(n+1) + diphosphate</text>
        <dbReference type="Rhea" id="RHEA:21248"/>
        <dbReference type="Rhea" id="RHEA-COMP:14527"/>
        <dbReference type="Rhea" id="RHEA-COMP:17342"/>
        <dbReference type="ChEBI" id="CHEBI:33019"/>
        <dbReference type="ChEBI" id="CHEBI:61557"/>
        <dbReference type="ChEBI" id="CHEBI:140395"/>
        <dbReference type="EC" id="2.7.7.6"/>
    </reaction>
</comment>
<evidence type="ECO:0000256" key="7">
    <source>
        <dbReference type="ARBA" id="ARBA00022723"/>
    </source>
</evidence>
<feature type="domain" description="RNA polymerase N-terminal" evidence="17">
    <location>
        <begin position="233"/>
        <end position="539"/>
    </location>
</feature>
<comment type="caution">
    <text evidence="18">The sequence shown here is derived from an EMBL/GenBank/DDBJ whole genome shotgun (WGS) entry which is preliminary data.</text>
</comment>
<dbReference type="InterPro" id="IPR007075">
    <property type="entry name" value="RNA_pol_Rpb1_6"/>
</dbReference>
<dbReference type="InterPro" id="IPR042102">
    <property type="entry name" value="RNA_pol_Rpb1_3_sf"/>
</dbReference>
<dbReference type="GO" id="GO:0006366">
    <property type="term" value="P:transcription by RNA polymerase II"/>
    <property type="evidence" value="ECO:0007669"/>
    <property type="project" value="InterPro"/>
</dbReference>
<dbReference type="InterPro" id="IPR007080">
    <property type="entry name" value="RNA_pol_Rpb1_1"/>
</dbReference>
<keyword evidence="7" id="KW-0479">Metal-binding</keyword>
<dbReference type="InterPro" id="IPR006592">
    <property type="entry name" value="RNA_pol_N"/>
</dbReference>
<keyword evidence="10" id="KW-0460">Magnesium</keyword>
<dbReference type="InterPro" id="IPR038593">
    <property type="entry name" value="RNA_pol_Rpb1_7_sf"/>
</dbReference>
<keyword evidence="5 14" id="KW-0808">Transferase</keyword>
<dbReference type="Gene3D" id="4.10.860.120">
    <property type="entry name" value="RNA polymerase II, clamp domain"/>
    <property type="match status" value="1"/>
</dbReference>
<dbReference type="Pfam" id="PF05000">
    <property type="entry name" value="RNA_pol_Rpb1_4"/>
    <property type="match status" value="1"/>
</dbReference>
<evidence type="ECO:0000256" key="14">
    <source>
        <dbReference type="RuleBase" id="RU004279"/>
    </source>
</evidence>
<dbReference type="Pfam" id="PF04983">
    <property type="entry name" value="RNA_pol_Rpb1_3"/>
    <property type="match status" value="1"/>
</dbReference>
<dbReference type="Pfam" id="PF04998">
    <property type="entry name" value="RNA_pol_Rpb1_5"/>
    <property type="match status" value="1"/>
</dbReference>
<sequence>MVFTGRTHAIKRVQFGILGPDEIRNMSVTQKTNARERAVDAGISKYETYLDGKGVYGGVNDPRMGSLDDKEDPGHFGHIELARPCYHLGYLKETLMVLRCVCFHCSRLMADPSDYRVQAAQKLKSQRRLEAMHALCRTQKRCEFATKEELDAAILEGGDPEQASYGCGALQPQFRKRNAQSIEVEFSADDEHVPGSGDRKQILSAHKAHEVLRNVSDRDARLLGLDPRHARPEWLLLTVLPVPPPHVRPSVQLGDSNQRSEDDLTHQLVNIVKANRTLEQLCRAGEAPHIVSQFEELLQYKVNALFDNEANAKDGVQEKQRGGKPLKTIRQRLKGKEGRIRGNLMGKRVDFSARTVITADPNLSVDQVGVPRSIAKTLTVPERVAPYNVHELSALVRNGPEVWPGARYVVHADGRRVDLRFVKHLNDLALHTGFVVERHLRDDDLIVFNRQPSLHKMSIMAHRVKVLDHSTFRLNLSVTSPYNADFDGDEMNLHVPQSVAAKAELEQIMMVPRNIVSPQSNKPVMGIVQDSLLASARMTSRDTFIEQDLLFNLLMWVGDDWDGVIPPPAILKPKPLWTGKQVFSLIIPKLNFKGKGNRFPKKGADTLNWSDGTVLIHQGKLLTGVMDKKILGTSGGSLIHVTWLEKGSEATMYLINRVQTLTNNWLVTVSFSIGIGDAVADQSTMRNIESIIDEAKDKVKQLVQRGQRGELECQPGRTMIESFEAMVNRVLNAARTSAGLSVQDSISEANNVKSMAMAGSKGNDINISQIIACVGQQNVEGKRIPYGFRRRTLPHFAKDDLGPESRGFVENSYLRGLSPQEFFFHAMGGREGLIDTACKTAQTGYLQRRLVKSMESTAVQYDGTVRTNQGHVVQFLYGEDGGDGAWVEKQKFPSLLLGDDQLRKAYSINLAEGRDKQGPVTQGVPLDVDVAAACRADPDLETLLEAELDRLKGDRDALRAIFACREPDRDADPFAQLPVNLERLVWAAQKQFECGERLDTAVLDPRVVLEGVTRLCVRIRTCRRDVGESNEQSPEATAAAAAEADDATQLFVILVRSTLAARKVVFEHRLNRAAFDWLVGEVEARFVQARAHAGEMCGVLAAQSMGEPATQMTLNTFHFAGVSAKNVTLGVPRLNEILNVAKTVRTPSLTIYLADHCKEDEAKARGVQAKLEHTTLGDVTVKTQIVYDPDATDSVVSEDREFVQAYCEVPDEDFDAKAMSPWVLRFVLNREVVADKKLRMADVAATVADEYGADLHCIYADDNADQLVLRVRIRTGGDQPQDEDDDDEWQLLRRVEQSMLADLRLRGIPRVTKVYIKKQKTNIWASTGALGNGEEWVLETDGTNLATVLADPDVDCTRTVSNDIVEICSVMGIEGTRQALLQMLREVISFDGAYVNYRHLAVLCDTMCFRGSLMAISRHGINRGDSGPLLSASFEETVEVLFKSAIFARKDDVDGVTPNIMLGQLAHVGTGVSDLLLDSAQLEHAVELEAPDQQQNASLREWGDASPDAVPGQAPAMTPYASSPAGLYGASPARGGATPGWGDAAFSPTVGGISSVLSPVHGASPIYGASPAYGGVASPVYGGGVASPAYSPTSPAYSPTSPAYSAALASGINQYPRADSLIVRFPRRSYESRVLVRRGVLTQSSASGPQSSASGRVANLSFSPQAYITGLLVRRGVVNQPRASDRVPDCSFSTQAYESRLQSIESRSAFPAPYTALRLRCET</sequence>
<evidence type="ECO:0000256" key="2">
    <source>
        <dbReference type="ARBA" id="ARBA00006460"/>
    </source>
</evidence>
<evidence type="ECO:0000256" key="11">
    <source>
        <dbReference type="ARBA" id="ARBA00023125"/>
    </source>
</evidence>
<dbReference type="SUPFAM" id="SSF64484">
    <property type="entry name" value="beta and beta-prime subunits of DNA dependent RNA-polymerase"/>
    <property type="match status" value="1"/>
</dbReference>
<dbReference type="GO" id="GO:0005665">
    <property type="term" value="C:RNA polymerase II, core complex"/>
    <property type="evidence" value="ECO:0007669"/>
    <property type="project" value="TreeGrafter"/>
</dbReference>
<dbReference type="Proteomes" id="UP000789595">
    <property type="component" value="Unassembled WGS sequence"/>
</dbReference>
<reference evidence="18" key="1">
    <citation type="submission" date="2021-11" db="EMBL/GenBank/DDBJ databases">
        <authorList>
            <consortium name="Genoscope - CEA"/>
            <person name="William W."/>
        </authorList>
    </citation>
    <scope>NUCLEOTIDE SEQUENCE</scope>
</reference>
<comment type="similarity">
    <text evidence="2 14">Belongs to the RNA polymerase beta' chain family.</text>
</comment>
<keyword evidence="3 14" id="KW-0240">DNA-directed RNA polymerase</keyword>
<dbReference type="PROSITE" id="PS00115">
    <property type="entry name" value="RNA_POL_II_REPEAT"/>
    <property type="match status" value="2"/>
</dbReference>
<organism evidence="18 19">
    <name type="scientific">Pelagomonas calceolata</name>
    <dbReference type="NCBI Taxonomy" id="35677"/>
    <lineage>
        <taxon>Eukaryota</taxon>
        <taxon>Sar</taxon>
        <taxon>Stramenopiles</taxon>
        <taxon>Ochrophyta</taxon>
        <taxon>Pelagophyceae</taxon>
        <taxon>Pelagomonadales</taxon>
        <taxon>Pelagomonadaceae</taxon>
        <taxon>Pelagomonas</taxon>
    </lineage>
</organism>
<feature type="region of interest" description="Disordered" evidence="16">
    <location>
        <begin position="1490"/>
        <end position="1517"/>
    </location>
</feature>
<dbReference type="OrthoDB" id="270392at2759"/>
<dbReference type="FunFam" id="1.10.132.30:FF:000001">
    <property type="entry name" value="DNA-directed RNA polymerase subunit"/>
    <property type="match status" value="1"/>
</dbReference>
<proteinExistence type="inferred from homology"/>
<keyword evidence="12 14" id="KW-0804">Transcription</keyword>
<dbReference type="Gene3D" id="3.30.1360.140">
    <property type="match status" value="1"/>
</dbReference>
<comment type="subcellular location">
    <subcellularLocation>
        <location evidence="1">Nucleus</location>
    </subcellularLocation>
</comment>
<feature type="coiled-coil region" evidence="15">
    <location>
        <begin position="685"/>
        <end position="712"/>
    </location>
</feature>
<evidence type="ECO:0000256" key="1">
    <source>
        <dbReference type="ARBA" id="ARBA00004123"/>
    </source>
</evidence>
<evidence type="ECO:0000256" key="3">
    <source>
        <dbReference type="ARBA" id="ARBA00022478"/>
    </source>
</evidence>
<protein>
    <recommendedName>
        <fullName evidence="14">DNA-directed RNA polymerase subunit</fullName>
        <ecNumber evidence="14">2.7.7.6</ecNumber>
    </recommendedName>
</protein>
<dbReference type="PANTHER" id="PTHR19376">
    <property type="entry name" value="DNA-DIRECTED RNA POLYMERASE"/>
    <property type="match status" value="1"/>
</dbReference>
<dbReference type="EC" id="2.7.7.6" evidence="14"/>
<evidence type="ECO:0000313" key="19">
    <source>
        <dbReference type="Proteomes" id="UP000789595"/>
    </source>
</evidence>
<evidence type="ECO:0000256" key="9">
    <source>
        <dbReference type="ARBA" id="ARBA00022833"/>
    </source>
</evidence>
<dbReference type="FunFam" id="2.40.40.20:FF:000019">
    <property type="entry name" value="DNA-directed RNA polymerase II subunit RPB1"/>
    <property type="match status" value="1"/>
</dbReference>
<keyword evidence="6 14" id="KW-0548">Nucleotidyltransferase</keyword>
<dbReference type="Gene3D" id="6.20.50.80">
    <property type="match status" value="1"/>
</dbReference>
<dbReference type="NCBIfam" id="NF006336">
    <property type="entry name" value="PRK08566.1"/>
    <property type="match status" value="1"/>
</dbReference>
<dbReference type="PANTHER" id="PTHR19376:SF37">
    <property type="entry name" value="DNA-DIRECTED RNA POLYMERASE II SUBUNIT RPB1"/>
    <property type="match status" value="1"/>
</dbReference>
<dbReference type="InterPro" id="IPR007081">
    <property type="entry name" value="RNA_pol_Rpb1_5"/>
</dbReference>
<keyword evidence="13" id="KW-0539">Nucleus</keyword>
<keyword evidence="11" id="KW-0238">DNA-binding</keyword>
<dbReference type="CDD" id="cd02584">
    <property type="entry name" value="RNAP_II_Rpb1_C"/>
    <property type="match status" value="1"/>
</dbReference>
<keyword evidence="15" id="KW-0175">Coiled coil</keyword>
<dbReference type="Gene3D" id="1.10.132.30">
    <property type="match status" value="1"/>
</dbReference>
<evidence type="ECO:0000259" key="17">
    <source>
        <dbReference type="SMART" id="SM00663"/>
    </source>
</evidence>
<dbReference type="GO" id="GO:0046872">
    <property type="term" value="F:metal ion binding"/>
    <property type="evidence" value="ECO:0007669"/>
    <property type="project" value="UniProtKB-KW"/>
</dbReference>
<dbReference type="Pfam" id="PF04997">
    <property type="entry name" value="RNA_pol_Rpb1_1"/>
    <property type="match status" value="1"/>
</dbReference>
<evidence type="ECO:0000256" key="6">
    <source>
        <dbReference type="ARBA" id="ARBA00022695"/>
    </source>
</evidence>
<dbReference type="Pfam" id="PF04990">
    <property type="entry name" value="RNA_pol_Rpb1_7"/>
    <property type="match status" value="1"/>
</dbReference>
<accession>A0A8J2SW67</accession>
<dbReference type="InterPro" id="IPR000722">
    <property type="entry name" value="RNA_pol_asu"/>
</dbReference>
<dbReference type="InterPro" id="IPR045867">
    <property type="entry name" value="DNA-dir_RpoC_beta_prime"/>
</dbReference>
<name>A0A8J2SW67_9STRA</name>
<dbReference type="InterPro" id="IPR038120">
    <property type="entry name" value="Rpb1_funnel_sf"/>
</dbReference>
<dbReference type="Gene3D" id="6.10.250.2940">
    <property type="match status" value="1"/>
</dbReference>
<dbReference type="CDD" id="cd02733">
    <property type="entry name" value="RNAP_II_RPB1_N"/>
    <property type="match status" value="1"/>
</dbReference>
<dbReference type="Gene3D" id="2.40.40.20">
    <property type="match status" value="1"/>
</dbReference>
<dbReference type="GO" id="GO:0003899">
    <property type="term" value="F:DNA-directed RNA polymerase activity"/>
    <property type="evidence" value="ECO:0007669"/>
    <property type="project" value="UniProtKB-EC"/>
</dbReference>
<dbReference type="Pfam" id="PF00623">
    <property type="entry name" value="RNA_pol_Rpb1_2"/>
    <property type="match status" value="1"/>
</dbReference>
<evidence type="ECO:0000256" key="4">
    <source>
        <dbReference type="ARBA" id="ARBA00022553"/>
    </source>
</evidence>
<comment type="function">
    <text evidence="14">DNA-dependent RNA polymerase catalyzes the transcription of DNA into RNA using the four ribonucleoside triphosphates as substrates.</text>
</comment>
<dbReference type="InterPro" id="IPR007073">
    <property type="entry name" value="RNA_pol_Rpb1_7"/>
</dbReference>
<dbReference type="Gene3D" id="1.10.150.390">
    <property type="match status" value="1"/>
</dbReference>
<dbReference type="InterPro" id="IPR000684">
    <property type="entry name" value="RNA_pol_II_repeat_euk"/>
</dbReference>
<keyword evidence="19" id="KW-1185">Reference proteome</keyword>
<evidence type="ECO:0000313" key="18">
    <source>
        <dbReference type="EMBL" id="CAH0374029.1"/>
    </source>
</evidence>
<gene>
    <name evidence="18" type="ORF">PECAL_4P12840</name>
</gene>
<evidence type="ECO:0000256" key="13">
    <source>
        <dbReference type="ARBA" id="ARBA00023242"/>
    </source>
</evidence>
<evidence type="ECO:0000256" key="12">
    <source>
        <dbReference type="ARBA" id="ARBA00023163"/>
    </source>
</evidence>
<dbReference type="FunFam" id="1.10.274.100:FF:000001">
    <property type="entry name" value="DNA-directed RNA polymerase subunit"/>
    <property type="match status" value="1"/>
</dbReference>
<dbReference type="Gene3D" id="1.10.274.100">
    <property type="entry name" value="RNA polymerase Rpb1, domain 3"/>
    <property type="match status" value="1"/>
</dbReference>
<evidence type="ECO:0000256" key="10">
    <source>
        <dbReference type="ARBA" id="ARBA00022842"/>
    </source>
</evidence>
<dbReference type="GO" id="GO:0003677">
    <property type="term" value="F:DNA binding"/>
    <property type="evidence" value="ECO:0007669"/>
    <property type="project" value="UniProtKB-KW"/>
</dbReference>
<keyword evidence="9" id="KW-0862">Zinc</keyword>
<evidence type="ECO:0000256" key="5">
    <source>
        <dbReference type="ARBA" id="ARBA00022679"/>
    </source>
</evidence>
<keyword evidence="8" id="KW-0677">Repeat</keyword>
<dbReference type="EMBL" id="CAKKNE010000004">
    <property type="protein sequence ID" value="CAH0374029.1"/>
    <property type="molecule type" value="Genomic_DNA"/>
</dbReference>
<evidence type="ECO:0000256" key="8">
    <source>
        <dbReference type="ARBA" id="ARBA00022737"/>
    </source>
</evidence>
<keyword evidence="4" id="KW-0597">Phosphoprotein</keyword>
<dbReference type="InterPro" id="IPR044893">
    <property type="entry name" value="RNA_pol_Rpb1_clamp_domain"/>
</dbReference>
<dbReference type="SMART" id="SM00663">
    <property type="entry name" value="RPOLA_N"/>
    <property type="match status" value="1"/>
</dbReference>